<dbReference type="PANTHER" id="PTHR31379">
    <property type="entry name" value="F-BOX C PROTEIN-RELATED-RELATED"/>
    <property type="match status" value="1"/>
</dbReference>
<sequence>MNTLPLQYQSLKAVLLHMDPNVRFIISHRLPPISSTEKVVPLRIEELDLGDLTTTVNQTTYKLGIYREYKKGEKIPWRAQRYNDFGGFPLDFDRFGFEIFPGHNALNPGDVSLPCPYNLVSQVERDTVHIERMHRTRLKFYQNVLKTRLGSENVEISDGEGEDTILEHYYMSLPIEELERHIGEIYEDLQPFECRRFNLKPPFVCYIMFTITSKSHKEISLMPYNMKLHEAMKDLNSFLFGGRHQSIQVQKLQLSINGTILRLPVGFKIETEQLKGLNNLSMRHDAIISMLDKKSFPLKSVSFFADDEPDFQFSDMGKTKSFTAMDVNPEIDLFSILKTLSNQRVNLSFYDSDFEIGEYLGLVQSWIENERPIGTCYSFGIEEEDTARQILKLVRANVEGAKRSKRCVSIPIRNFARLELYYIPMKSLNDSEKEEFMYYWWPDLVTSIMRGINMMYTEYQNEKIPLQYESLKAVLLYMEPNVRFKLGHRLPSIRLTEKIVPLRIESLELTSHSTKINDTEYLIGLFQEYNPGEKVPKAIQNSNEKGGVFGDLDQYGFFFSSGYFVVEPGDVALQIKSDVTQESMDDSRARREREYKYYLQRNEEAFAAKLNPEIPHDRYNRFIEKSVENLEDSIDLYSTCLQPYERRRKNLKVPYVCHLQLTIKSEGNKQTQRYPYEMKHYVAVKRLNTFLFGGRRSVIKVQTFNLSYQRTTLRLPIGFRISTKQVKNFDDITNRDRAICSMLDPSSFPLDRLHMDLAVAEDFDLPWIQNARILYVGLLPTDDFWVLGTLFNWRIFFKCDWRDVSIQECFEWVSEWIENERPVGSCLSFGIVKEEAAIEHLEMIRSRVEGSEVSDRYISVPTAFDTRLEVFYFPVKDLQNMEQIEFYEKSNWIMKLKIAQ</sequence>
<dbReference type="InterPro" id="IPR021942">
    <property type="entry name" value="DUF3557"/>
</dbReference>
<evidence type="ECO:0000313" key="1">
    <source>
        <dbReference type="EMBL" id="KAF1767441.1"/>
    </source>
</evidence>
<accession>A0A6A5HJZ9</accession>
<dbReference type="Proteomes" id="UP000483820">
    <property type="component" value="Chromosome II"/>
</dbReference>
<proteinExistence type="predicted"/>
<dbReference type="Pfam" id="PF12078">
    <property type="entry name" value="DUF3557"/>
    <property type="match status" value="2"/>
</dbReference>
<organism evidence="1 2">
    <name type="scientific">Caenorhabditis remanei</name>
    <name type="common">Caenorhabditis vulgaris</name>
    <dbReference type="NCBI Taxonomy" id="31234"/>
    <lineage>
        <taxon>Eukaryota</taxon>
        <taxon>Metazoa</taxon>
        <taxon>Ecdysozoa</taxon>
        <taxon>Nematoda</taxon>
        <taxon>Chromadorea</taxon>
        <taxon>Rhabditida</taxon>
        <taxon>Rhabditina</taxon>
        <taxon>Rhabditomorpha</taxon>
        <taxon>Rhabditoidea</taxon>
        <taxon>Rhabditidae</taxon>
        <taxon>Peloderinae</taxon>
        <taxon>Caenorhabditis</taxon>
    </lineage>
</organism>
<gene>
    <name evidence="1" type="ORF">GCK72_007400</name>
</gene>
<name>A0A6A5HJZ9_CAERE</name>
<dbReference type="RefSeq" id="XP_053590361.1">
    <property type="nucleotide sequence ID" value="XM_053726167.1"/>
</dbReference>
<dbReference type="KEGG" id="crq:GCK72_007400"/>
<dbReference type="PANTHER" id="PTHR31379:SF1">
    <property type="entry name" value="F-BOX C PROTEIN-RELATED"/>
    <property type="match status" value="1"/>
</dbReference>
<dbReference type="CTD" id="78774370"/>
<protein>
    <submittedName>
        <fullName evidence="1">Uncharacterized protein</fullName>
    </submittedName>
</protein>
<comment type="caution">
    <text evidence="1">The sequence shown here is derived from an EMBL/GenBank/DDBJ whole genome shotgun (WGS) entry which is preliminary data.</text>
</comment>
<evidence type="ECO:0000313" key="2">
    <source>
        <dbReference type="Proteomes" id="UP000483820"/>
    </source>
</evidence>
<dbReference type="EMBL" id="WUAV01000002">
    <property type="protein sequence ID" value="KAF1767441.1"/>
    <property type="molecule type" value="Genomic_DNA"/>
</dbReference>
<dbReference type="GeneID" id="78774370"/>
<dbReference type="AlphaFoldDB" id="A0A6A5HJZ9"/>
<reference evidence="1 2" key="1">
    <citation type="submission" date="2019-12" db="EMBL/GenBank/DDBJ databases">
        <title>Chromosome-level assembly of the Caenorhabditis remanei genome.</title>
        <authorList>
            <person name="Teterina A.A."/>
            <person name="Willis J.H."/>
            <person name="Phillips P.C."/>
        </authorList>
    </citation>
    <scope>NUCLEOTIDE SEQUENCE [LARGE SCALE GENOMIC DNA]</scope>
    <source>
        <strain evidence="1 2">PX506</strain>
        <tissue evidence="1">Whole organism</tissue>
    </source>
</reference>